<feature type="region of interest" description="Disordered" evidence="1">
    <location>
        <begin position="1"/>
        <end position="86"/>
    </location>
</feature>
<dbReference type="AlphaFoldDB" id="A0A162DAA9"/>
<comment type="caution">
    <text evidence="2">The sequence shown here is derived from an EMBL/GenBank/DDBJ whole genome shotgun (WGS) entry which is preliminary data.</text>
</comment>
<sequence>MPKRTNPRLPSCPRDPSRRLHPLRELSSVPVETSPTAASSLESGTSCVGETLNLEGSIPKDHLNEEADNQGEAVETARGLDSDPEN</sequence>
<evidence type="ECO:0000313" key="3">
    <source>
        <dbReference type="Proteomes" id="UP000076858"/>
    </source>
</evidence>
<organism evidence="2 3">
    <name type="scientific">Daphnia magna</name>
    <dbReference type="NCBI Taxonomy" id="35525"/>
    <lineage>
        <taxon>Eukaryota</taxon>
        <taxon>Metazoa</taxon>
        <taxon>Ecdysozoa</taxon>
        <taxon>Arthropoda</taxon>
        <taxon>Crustacea</taxon>
        <taxon>Branchiopoda</taxon>
        <taxon>Diplostraca</taxon>
        <taxon>Cladocera</taxon>
        <taxon>Anomopoda</taxon>
        <taxon>Daphniidae</taxon>
        <taxon>Daphnia</taxon>
    </lineage>
</organism>
<dbReference type="EMBL" id="LRGB01003030">
    <property type="protein sequence ID" value="KZS04925.1"/>
    <property type="molecule type" value="Genomic_DNA"/>
</dbReference>
<evidence type="ECO:0000313" key="2">
    <source>
        <dbReference type="EMBL" id="KZS04925.1"/>
    </source>
</evidence>
<feature type="compositionally biased region" description="Polar residues" evidence="1">
    <location>
        <begin position="30"/>
        <end position="48"/>
    </location>
</feature>
<accession>A0A162DAA9</accession>
<dbReference type="Proteomes" id="UP000076858">
    <property type="component" value="Unassembled WGS sequence"/>
</dbReference>
<feature type="compositionally biased region" description="Basic and acidic residues" evidence="1">
    <location>
        <begin position="15"/>
        <end position="24"/>
    </location>
</feature>
<gene>
    <name evidence="2" type="ORF">APZ42_032045</name>
</gene>
<proteinExistence type="predicted"/>
<reference evidence="2 3" key="1">
    <citation type="submission" date="2016-03" db="EMBL/GenBank/DDBJ databases">
        <title>EvidentialGene: Evidence-directed Construction of Genes on Genomes.</title>
        <authorList>
            <person name="Gilbert D.G."/>
            <person name="Choi J.-H."/>
            <person name="Mockaitis K."/>
            <person name="Colbourne J."/>
            <person name="Pfrender M."/>
        </authorList>
    </citation>
    <scope>NUCLEOTIDE SEQUENCE [LARGE SCALE GENOMIC DNA]</scope>
    <source>
        <strain evidence="2 3">Xinb3</strain>
        <tissue evidence="2">Complete organism</tissue>
    </source>
</reference>
<name>A0A162DAA9_9CRUS</name>
<protein>
    <submittedName>
        <fullName evidence="2">Uncharacterized protein</fullName>
    </submittedName>
</protein>
<keyword evidence="3" id="KW-1185">Reference proteome</keyword>
<evidence type="ECO:0000256" key="1">
    <source>
        <dbReference type="SAM" id="MobiDB-lite"/>
    </source>
</evidence>